<feature type="compositionally biased region" description="Gly residues" evidence="8">
    <location>
        <begin position="1008"/>
        <end position="1025"/>
    </location>
</feature>
<evidence type="ECO:0000256" key="5">
    <source>
        <dbReference type="ARBA" id="ARBA00023002"/>
    </source>
</evidence>
<keyword evidence="6" id="KW-0408">Iron</keyword>
<dbReference type="PROSITE" id="PS00198">
    <property type="entry name" value="4FE4S_FER_1"/>
    <property type="match status" value="1"/>
</dbReference>
<proteinExistence type="predicted"/>
<dbReference type="Pfam" id="PF01565">
    <property type="entry name" value="FAD_binding_4"/>
    <property type="match status" value="1"/>
</dbReference>
<keyword evidence="3" id="KW-0479">Metal-binding</keyword>
<reference evidence="10 11" key="1">
    <citation type="submission" date="2020-08" db="EMBL/GenBank/DDBJ databases">
        <title>Sequencing the genomes of 1000 actinobacteria strains.</title>
        <authorList>
            <person name="Klenk H.-P."/>
        </authorList>
    </citation>
    <scope>NUCLEOTIDE SEQUENCE [LARGE SCALE GENOMIC DNA]</scope>
    <source>
        <strain evidence="10 11">DSM 43675</strain>
    </source>
</reference>
<dbReference type="Gene3D" id="1.10.45.10">
    <property type="entry name" value="Vanillyl-alcohol Oxidase, Chain A, domain 4"/>
    <property type="match status" value="1"/>
</dbReference>
<feature type="compositionally biased region" description="Basic and acidic residues" evidence="8">
    <location>
        <begin position="7"/>
        <end position="21"/>
    </location>
</feature>
<dbReference type="InterPro" id="IPR006094">
    <property type="entry name" value="Oxid_FAD_bind_N"/>
</dbReference>
<dbReference type="PROSITE" id="PS51387">
    <property type="entry name" value="FAD_PCMH"/>
    <property type="match status" value="1"/>
</dbReference>
<evidence type="ECO:0000313" key="11">
    <source>
        <dbReference type="Proteomes" id="UP000546324"/>
    </source>
</evidence>
<keyword evidence="4" id="KW-0274">FAD</keyword>
<dbReference type="GO" id="GO:0071949">
    <property type="term" value="F:FAD binding"/>
    <property type="evidence" value="ECO:0007669"/>
    <property type="project" value="InterPro"/>
</dbReference>
<evidence type="ECO:0000256" key="2">
    <source>
        <dbReference type="ARBA" id="ARBA00022630"/>
    </source>
</evidence>
<dbReference type="Pfam" id="PF02913">
    <property type="entry name" value="FAD-oxidase_C"/>
    <property type="match status" value="1"/>
</dbReference>
<evidence type="ECO:0000256" key="3">
    <source>
        <dbReference type="ARBA" id="ARBA00022723"/>
    </source>
</evidence>
<dbReference type="Proteomes" id="UP000546324">
    <property type="component" value="Unassembled WGS sequence"/>
</dbReference>
<dbReference type="InterPro" id="IPR017896">
    <property type="entry name" value="4Fe4S_Fe-S-bd"/>
</dbReference>
<evidence type="ECO:0000259" key="9">
    <source>
        <dbReference type="PROSITE" id="PS51387"/>
    </source>
</evidence>
<dbReference type="Gene3D" id="3.30.43.10">
    <property type="entry name" value="Uridine Diphospho-n-acetylenolpyruvylglucosamine Reductase, domain 2"/>
    <property type="match status" value="1"/>
</dbReference>
<dbReference type="GO" id="GO:0004458">
    <property type="term" value="F:D-lactate dehydrogenase (cytochrome) activity"/>
    <property type="evidence" value="ECO:0007669"/>
    <property type="project" value="TreeGrafter"/>
</dbReference>
<dbReference type="Gene3D" id="3.30.70.2740">
    <property type="match status" value="1"/>
</dbReference>
<evidence type="ECO:0000256" key="7">
    <source>
        <dbReference type="ARBA" id="ARBA00023014"/>
    </source>
</evidence>
<name>A0A7X0KY82_9ACTN</name>
<dbReference type="InterPro" id="IPR016166">
    <property type="entry name" value="FAD-bd_PCMH"/>
</dbReference>
<keyword evidence="7" id="KW-0411">Iron-sulfur</keyword>
<dbReference type="GO" id="GO:0008720">
    <property type="term" value="F:D-lactate dehydrogenase (NAD+) activity"/>
    <property type="evidence" value="ECO:0007669"/>
    <property type="project" value="TreeGrafter"/>
</dbReference>
<keyword evidence="11" id="KW-1185">Reference proteome</keyword>
<evidence type="ECO:0000256" key="8">
    <source>
        <dbReference type="SAM" id="MobiDB-lite"/>
    </source>
</evidence>
<dbReference type="InterPro" id="IPR036318">
    <property type="entry name" value="FAD-bd_PCMH-like_sf"/>
</dbReference>
<evidence type="ECO:0000256" key="4">
    <source>
        <dbReference type="ARBA" id="ARBA00022827"/>
    </source>
</evidence>
<dbReference type="EMBL" id="JACHMQ010000001">
    <property type="protein sequence ID" value="MBB6395132.1"/>
    <property type="molecule type" value="Genomic_DNA"/>
</dbReference>
<dbReference type="SUPFAM" id="SSF56176">
    <property type="entry name" value="FAD-binding/transporter-associated domain-like"/>
    <property type="match status" value="1"/>
</dbReference>
<dbReference type="GO" id="GO:0046872">
    <property type="term" value="F:metal ion binding"/>
    <property type="evidence" value="ECO:0007669"/>
    <property type="project" value="UniProtKB-KW"/>
</dbReference>
<dbReference type="Gene3D" id="3.30.465.10">
    <property type="match status" value="1"/>
</dbReference>
<dbReference type="Pfam" id="PF13183">
    <property type="entry name" value="Fer4_8"/>
    <property type="match status" value="1"/>
</dbReference>
<dbReference type="GO" id="GO:0051536">
    <property type="term" value="F:iron-sulfur cluster binding"/>
    <property type="evidence" value="ECO:0007669"/>
    <property type="project" value="UniProtKB-KW"/>
</dbReference>
<feature type="domain" description="FAD-binding PCMH-type" evidence="9">
    <location>
        <begin position="54"/>
        <end position="282"/>
    </location>
</feature>
<dbReference type="InterPro" id="IPR004113">
    <property type="entry name" value="FAD-bd_oxidored_4_C"/>
</dbReference>
<keyword evidence="5" id="KW-0560">Oxidoreductase</keyword>
<dbReference type="InterPro" id="IPR004017">
    <property type="entry name" value="Cys_rich_dom"/>
</dbReference>
<sequence>MAVSTEGTRREQRRAAEAPRGEAALRRALAARVDGEVRFDPGSRAAYSHDSSNYQQPPIGVVVPRTVEAGAEAVRVCAEHDVPVLSRGGGTSLAGQCVNHAVVVDWSKYCRALVSVDPRARRAVVEPGACLDDLNERLAEHRLMVGPKPSTHDTCTIGGMIGNNSCGASAQAYGKMVDSVVRLEVLTYDGLRMWVGETSQEEYERIQAEGGRRAEIYRALRDLRDEGMELIRTRYPDIPRRVSGYNLDSLLPEKGFDVARALVGSEGTLVAVLRAEICLVPVPAFESLAVLGYDGIAEAGDAVPRVLPSRPLALEGMDERLLGLAKRDHLAAPRVVKDMPEGAGWLMVRFGGDTKDEADGRARSLIEDLENGPNPPRCTFVHDPREEELLWKVREAGLGATAYPPGRSDTHEGWEDAAVPPGRLGDYLRDFRALIEEFGYGPVSLYGHFGQGCVHTRIPFDLEDDRGAGGYRRFAERAARLVADYGGSLSGEHGDGQSRGELLPIMFGDEVVRLFERFKAVFDPGNRMNPGKVVHPYRLDDDLDHVSYDPAEPRTHFSFPDDHHRFTHAAARCVGIGKCRASSGGVMCPSYRVTGEEEHSTRGRARLLMEMMRGMPGGAVPDPAVPGPGGAAVITDGWRSRDVRDALDLCLACKGCRSECPVNVDMATYKAEFLAHHYKGRVRPPAHYTMGWLPLWARVAALAPGAANAALHAPVLGRAAKRIGGVDPRREMPRFAAERFTDWFRRRPAGGGGRRVVLWPDTFTDNFHPHIGKAAVRVLEASGYRVEVPPVPLCCGLTWISTGQLGTAARVLRRTVRALAPRLRDGVPVIGLEPSCTAVFRADAPELMEGDAVEDDVKRLRDQTRTLAELLDEHQRESGGVSPGASHDVVAGLDRPKVRAIAQPHCHQHAVMGFGADERVLARAGVDVRTLDAGCCGLAGNFGFEAGHYEVSTAVAERGVWPAVRDAGEETAVLADGFSCRTQIEAGTAARPRHLAELLADLLPDGGGPVTGGGGVPARVGGRGTGPWRKSS</sequence>
<dbReference type="SUPFAM" id="SSF55103">
    <property type="entry name" value="FAD-linked oxidases, C-terminal domain"/>
    <property type="match status" value="1"/>
</dbReference>
<gene>
    <name evidence="10" type="ORF">BKA00_002046</name>
</gene>
<evidence type="ECO:0000256" key="6">
    <source>
        <dbReference type="ARBA" id="ARBA00023004"/>
    </source>
</evidence>
<comment type="cofactor">
    <cofactor evidence="1">
        <name>FAD</name>
        <dbReference type="ChEBI" id="CHEBI:57692"/>
    </cofactor>
</comment>
<dbReference type="RefSeq" id="WP_185024681.1">
    <property type="nucleotide sequence ID" value="NZ_JACHMQ010000001.1"/>
</dbReference>
<dbReference type="InterPro" id="IPR016171">
    <property type="entry name" value="Vanillyl_alc_oxidase_C-sub2"/>
</dbReference>
<accession>A0A7X0KY82</accession>
<dbReference type="InterPro" id="IPR016167">
    <property type="entry name" value="FAD-bd_PCMH_sub1"/>
</dbReference>
<dbReference type="Pfam" id="PF02754">
    <property type="entry name" value="CCG"/>
    <property type="match status" value="1"/>
</dbReference>
<dbReference type="GO" id="GO:1903457">
    <property type="term" value="P:lactate catabolic process"/>
    <property type="evidence" value="ECO:0007669"/>
    <property type="project" value="TreeGrafter"/>
</dbReference>
<dbReference type="InterPro" id="IPR016169">
    <property type="entry name" value="FAD-bd_PCMH_sub2"/>
</dbReference>
<dbReference type="AlphaFoldDB" id="A0A7X0KY82"/>
<dbReference type="InterPro" id="IPR016164">
    <property type="entry name" value="FAD-linked_Oxase-like_C"/>
</dbReference>
<protein>
    <submittedName>
        <fullName evidence="10">FAD/FMN-containing dehydrogenase/Fe-S oxidoreductase</fullName>
    </submittedName>
</protein>
<keyword evidence="2" id="KW-0285">Flavoprotein</keyword>
<dbReference type="InterPro" id="IPR017900">
    <property type="entry name" value="4Fe4S_Fe_S_CS"/>
</dbReference>
<comment type="caution">
    <text evidence="10">The sequence shown here is derived from an EMBL/GenBank/DDBJ whole genome shotgun (WGS) entry which is preliminary data.</text>
</comment>
<dbReference type="PANTHER" id="PTHR11748:SF119">
    <property type="entry name" value="D-2-HYDROXYGLUTARATE DEHYDROGENASE"/>
    <property type="match status" value="1"/>
</dbReference>
<dbReference type="PANTHER" id="PTHR11748">
    <property type="entry name" value="D-LACTATE DEHYDROGENASE"/>
    <property type="match status" value="1"/>
</dbReference>
<feature type="region of interest" description="Disordered" evidence="8">
    <location>
        <begin position="1008"/>
        <end position="1032"/>
    </location>
</feature>
<feature type="region of interest" description="Disordered" evidence="8">
    <location>
        <begin position="1"/>
        <end position="21"/>
    </location>
</feature>
<dbReference type="SUPFAM" id="SSF46548">
    <property type="entry name" value="alpha-helical ferredoxin"/>
    <property type="match status" value="1"/>
</dbReference>
<evidence type="ECO:0000313" key="10">
    <source>
        <dbReference type="EMBL" id="MBB6395132.1"/>
    </source>
</evidence>
<organism evidence="10 11">
    <name type="scientific">Actinomadura coerulea</name>
    <dbReference type="NCBI Taxonomy" id="46159"/>
    <lineage>
        <taxon>Bacteria</taxon>
        <taxon>Bacillati</taxon>
        <taxon>Actinomycetota</taxon>
        <taxon>Actinomycetes</taxon>
        <taxon>Streptosporangiales</taxon>
        <taxon>Thermomonosporaceae</taxon>
        <taxon>Actinomadura</taxon>
    </lineage>
</organism>
<evidence type="ECO:0000256" key="1">
    <source>
        <dbReference type="ARBA" id="ARBA00001974"/>
    </source>
</evidence>